<reference evidence="4" key="1">
    <citation type="submission" date="2017-02" db="UniProtKB">
        <authorList>
            <consortium name="WormBaseParasite"/>
        </authorList>
    </citation>
    <scope>IDENTIFICATION</scope>
</reference>
<feature type="signal peptide" evidence="1">
    <location>
        <begin position="1"/>
        <end position="24"/>
    </location>
</feature>
<evidence type="ECO:0000313" key="4">
    <source>
        <dbReference type="WBParaSite" id="HPLM_0002071701-mRNA-1"/>
    </source>
</evidence>
<evidence type="ECO:0000313" key="2">
    <source>
        <dbReference type="EMBL" id="VDO85572.1"/>
    </source>
</evidence>
<dbReference type="EMBL" id="UZAF01022504">
    <property type="protein sequence ID" value="VDO85572.1"/>
    <property type="molecule type" value="Genomic_DNA"/>
</dbReference>
<organism evidence="4">
    <name type="scientific">Haemonchus placei</name>
    <name type="common">Barber's pole worm</name>
    <dbReference type="NCBI Taxonomy" id="6290"/>
    <lineage>
        <taxon>Eukaryota</taxon>
        <taxon>Metazoa</taxon>
        <taxon>Ecdysozoa</taxon>
        <taxon>Nematoda</taxon>
        <taxon>Chromadorea</taxon>
        <taxon>Rhabditida</taxon>
        <taxon>Rhabditina</taxon>
        <taxon>Rhabditomorpha</taxon>
        <taxon>Strongyloidea</taxon>
        <taxon>Trichostrongylidae</taxon>
        <taxon>Haemonchus</taxon>
    </lineage>
</organism>
<reference evidence="2 3" key="2">
    <citation type="submission" date="2018-11" db="EMBL/GenBank/DDBJ databases">
        <authorList>
            <consortium name="Pathogen Informatics"/>
        </authorList>
    </citation>
    <scope>NUCLEOTIDE SEQUENCE [LARGE SCALE GENOMIC DNA]</scope>
    <source>
        <strain evidence="2 3">MHpl1</strain>
    </source>
</reference>
<sequence>MWRGRDRWCRWVLVICSLLPTALPQIQSQQSGSINQNLGNPEAGTLFTGTGSNVYYGGKLKVTTVATLSQ</sequence>
<evidence type="ECO:0000313" key="3">
    <source>
        <dbReference type="Proteomes" id="UP000268014"/>
    </source>
</evidence>
<dbReference type="OrthoDB" id="5870037at2759"/>
<dbReference type="Proteomes" id="UP000268014">
    <property type="component" value="Unassembled WGS sequence"/>
</dbReference>
<proteinExistence type="predicted"/>
<accession>A0A0N4X8M5</accession>
<dbReference type="AlphaFoldDB" id="A0A0N4X8M5"/>
<protein>
    <submittedName>
        <fullName evidence="4">Flagellar basal body L-ring protein</fullName>
    </submittedName>
</protein>
<gene>
    <name evidence="2" type="ORF">HPLM_LOCUS20709</name>
</gene>
<name>A0A0N4X8M5_HAEPC</name>
<evidence type="ECO:0000256" key="1">
    <source>
        <dbReference type="SAM" id="SignalP"/>
    </source>
</evidence>
<keyword evidence="1" id="KW-0732">Signal</keyword>
<keyword evidence="3" id="KW-1185">Reference proteome</keyword>
<feature type="chain" id="PRO_5043124433" evidence="1">
    <location>
        <begin position="25"/>
        <end position="70"/>
    </location>
</feature>
<dbReference type="WBParaSite" id="HPLM_0002071701-mRNA-1">
    <property type="protein sequence ID" value="HPLM_0002071701-mRNA-1"/>
    <property type="gene ID" value="HPLM_0002071701"/>
</dbReference>